<dbReference type="EMBL" id="KV429032">
    <property type="protein sequence ID" value="KZT74669.1"/>
    <property type="molecule type" value="Genomic_DNA"/>
</dbReference>
<dbReference type="InterPro" id="IPR016181">
    <property type="entry name" value="Acyl_CoA_acyltransferase"/>
</dbReference>
<evidence type="ECO:0000313" key="4">
    <source>
        <dbReference type="EMBL" id="KZT74669.1"/>
    </source>
</evidence>
<protein>
    <recommendedName>
        <fullName evidence="3">N-acetyltransferase domain-containing protein</fullName>
    </recommendedName>
</protein>
<feature type="domain" description="N-acetyltransferase" evidence="3">
    <location>
        <begin position="85"/>
        <end position="262"/>
    </location>
</feature>
<reference evidence="4 5" key="1">
    <citation type="journal article" date="2016" name="Mol. Biol. Evol.">
        <title>Comparative Genomics of Early-Diverging Mushroom-Forming Fungi Provides Insights into the Origins of Lignocellulose Decay Capabilities.</title>
        <authorList>
            <person name="Nagy L.G."/>
            <person name="Riley R."/>
            <person name="Tritt A."/>
            <person name="Adam C."/>
            <person name="Daum C."/>
            <person name="Floudas D."/>
            <person name="Sun H."/>
            <person name="Yadav J.S."/>
            <person name="Pangilinan J."/>
            <person name="Larsson K.H."/>
            <person name="Matsuura K."/>
            <person name="Barry K."/>
            <person name="Labutti K."/>
            <person name="Kuo R."/>
            <person name="Ohm R.A."/>
            <person name="Bhattacharya S.S."/>
            <person name="Shirouzu T."/>
            <person name="Yoshinaga Y."/>
            <person name="Martin F.M."/>
            <person name="Grigoriev I.V."/>
            <person name="Hibbett D.S."/>
        </authorList>
    </citation>
    <scope>NUCLEOTIDE SEQUENCE [LARGE SCALE GENOMIC DNA]</scope>
    <source>
        <strain evidence="4 5">L-15889</strain>
    </source>
</reference>
<evidence type="ECO:0000256" key="1">
    <source>
        <dbReference type="ARBA" id="ARBA00022679"/>
    </source>
</evidence>
<feature type="transmembrane region" description="Helical" evidence="2">
    <location>
        <begin position="72"/>
        <end position="94"/>
    </location>
</feature>
<organism evidence="4 5">
    <name type="scientific">Daedalea quercina L-15889</name>
    <dbReference type="NCBI Taxonomy" id="1314783"/>
    <lineage>
        <taxon>Eukaryota</taxon>
        <taxon>Fungi</taxon>
        <taxon>Dikarya</taxon>
        <taxon>Basidiomycota</taxon>
        <taxon>Agaricomycotina</taxon>
        <taxon>Agaricomycetes</taxon>
        <taxon>Polyporales</taxon>
        <taxon>Fomitopsis</taxon>
    </lineage>
</organism>
<dbReference type="PANTHER" id="PTHR13947:SF37">
    <property type="entry name" value="LD18367P"/>
    <property type="match status" value="1"/>
</dbReference>
<evidence type="ECO:0000259" key="3">
    <source>
        <dbReference type="PROSITE" id="PS51186"/>
    </source>
</evidence>
<keyword evidence="2" id="KW-1133">Transmembrane helix</keyword>
<evidence type="ECO:0000256" key="2">
    <source>
        <dbReference type="SAM" id="Phobius"/>
    </source>
</evidence>
<dbReference type="InterPro" id="IPR000182">
    <property type="entry name" value="GNAT_dom"/>
</dbReference>
<keyword evidence="2" id="KW-0812">Transmembrane</keyword>
<accession>A0A165UBE9</accession>
<dbReference type="PROSITE" id="PS51186">
    <property type="entry name" value="GNAT"/>
    <property type="match status" value="1"/>
</dbReference>
<dbReference type="SUPFAM" id="SSF55729">
    <property type="entry name" value="Acyl-CoA N-acyltransferases (Nat)"/>
    <property type="match status" value="1"/>
</dbReference>
<feature type="transmembrane region" description="Helical" evidence="2">
    <location>
        <begin position="38"/>
        <end position="60"/>
    </location>
</feature>
<dbReference type="OrthoDB" id="2564232at2759"/>
<dbReference type="Pfam" id="PF00583">
    <property type="entry name" value="Acetyltransf_1"/>
    <property type="match status" value="1"/>
</dbReference>
<dbReference type="Gene3D" id="3.40.630.30">
    <property type="match status" value="1"/>
</dbReference>
<sequence length="264" mass="29541">MVTPLARIRAFQPSDDKDVRFIAGKAAMEPLAAANVKVYTHPIMLAIWGGLSCIFIQYMQWWPHPDYGYLGYLLPIPGFASMAVPLMFLVDWFNRQPIEEAMQRVLHRPDLANVAAWYSRSPSSGIWILEFGDKFVGLIALDASRDATSTAPIDASQSFGKRGKKPDFPKGTGYTAVVRHFYVDEAYRAAGAQHDLLQFALKHAFESDPTVQEVKCDDSPLKGYVGEALRKAGFELEWKTDKVGILGWQNSVRTLSRGKWKPTA</sequence>
<dbReference type="PANTHER" id="PTHR13947">
    <property type="entry name" value="GNAT FAMILY N-ACETYLTRANSFERASE"/>
    <property type="match status" value="1"/>
</dbReference>
<dbReference type="Proteomes" id="UP000076727">
    <property type="component" value="Unassembled WGS sequence"/>
</dbReference>
<gene>
    <name evidence="4" type="ORF">DAEQUDRAFT_753453</name>
</gene>
<keyword evidence="5" id="KW-1185">Reference proteome</keyword>
<evidence type="ECO:0000313" key="5">
    <source>
        <dbReference type="Proteomes" id="UP000076727"/>
    </source>
</evidence>
<name>A0A165UBE9_9APHY</name>
<dbReference type="GO" id="GO:0008080">
    <property type="term" value="F:N-acetyltransferase activity"/>
    <property type="evidence" value="ECO:0007669"/>
    <property type="project" value="InterPro"/>
</dbReference>
<keyword evidence="1" id="KW-0808">Transferase</keyword>
<dbReference type="InterPro" id="IPR050769">
    <property type="entry name" value="NAT_camello-type"/>
</dbReference>
<proteinExistence type="predicted"/>
<dbReference type="AlphaFoldDB" id="A0A165UBE9"/>
<keyword evidence="2" id="KW-0472">Membrane</keyword>